<dbReference type="InterPro" id="IPR051625">
    <property type="entry name" value="Signaling_Regulatory_Domain"/>
</dbReference>
<dbReference type="PANTHER" id="PTHR22872:SF2">
    <property type="entry name" value="INHIBITOR OF BRUTON TYROSINE KINASE"/>
    <property type="match status" value="1"/>
</dbReference>
<keyword evidence="1" id="KW-0677">Repeat</keyword>
<dbReference type="AlphaFoldDB" id="A0A5E4QC40"/>
<organism evidence="4 5">
    <name type="scientific">Leptidea sinapis</name>
    <dbReference type="NCBI Taxonomy" id="189913"/>
    <lineage>
        <taxon>Eukaryota</taxon>
        <taxon>Metazoa</taxon>
        <taxon>Ecdysozoa</taxon>
        <taxon>Arthropoda</taxon>
        <taxon>Hexapoda</taxon>
        <taxon>Insecta</taxon>
        <taxon>Pterygota</taxon>
        <taxon>Neoptera</taxon>
        <taxon>Endopterygota</taxon>
        <taxon>Lepidoptera</taxon>
        <taxon>Glossata</taxon>
        <taxon>Ditrysia</taxon>
        <taxon>Papilionoidea</taxon>
        <taxon>Pieridae</taxon>
        <taxon>Dismorphiinae</taxon>
        <taxon>Leptidea</taxon>
    </lineage>
</organism>
<dbReference type="Pfam" id="PF00415">
    <property type="entry name" value="RCC1"/>
    <property type="match status" value="1"/>
</dbReference>
<evidence type="ECO:0000256" key="3">
    <source>
        <dbReference type="SAM" id="MobiDB-lite"/>
    </source>
</evidence>
<dbReference type="PANTHER" id="PTHR22872">
    <property type="entry name" value="BTK-BINDING PROTEIN-RELATED"/>
    <property type="match status" value="1"/>
</dbReference>
<sequence length="184" mass="19275">MEGSGHWAAPQLGLGDRTTDAETLEAIPKLQNKKCISISAGTSNGFAVTDSGEVYAWGMGSEGQLGTGGSSDANEPTIVQPVLPDNTVPVAVAAGAQHTVLLVDKSVQKEATPQPEPEPVEDVVDPEPVEEKPRSKRAKEQDQHISSTSSQSDAQAAQAEGKSRKKPSKSQSTSSTAAKRMKKN</sequence>
<dbReference type="PROSITE" id="PS50012">
    <property type="entry name" value="RCC1_3"/>
    <property type="match status" value="1"/>
</dbReference>
<feature type="compositionally biased region" description="Low complexity" evidence="3">
    <location>
        <begin position="169"/>
        <end position="178"/>
    </location>
</feature>
<reference evidence="4 5" key="1">
    <citation type="submission" date="2017-07" db="EMBL/GenBank/DDBJ databases">
        <authorList>
            <person name="Talla V."/>
            <person name="Backstrom N."/>
        </authorList>
    </citation>
    <scope>NUCLEOTIDE SEQUENCE [LARGE SCALE GENOMIC DNA]</scope>
</reference>
<proteinExistence type="predicted"/>
<feature type="compositionally biased region" description="Acidic residues" evidence="3">
    <location>
        <begin position="118"/>
        <end position="128"/>
    </location>
</feature>
<feature type="repeat" description="RCC1" evidence="2">
    <location>
        <begin position="52"/>
        <end position="105"/>
    </location>
</feature>
<evidence type="ECO:0000256" key="2">
    <source>
        <dbReference type="PROSITE-ProRule" id="PRU00235"/>
    </source>
</evidence>
<dbReference type="EMBL" id="FZQP02002026">
    <property type="protein sequence ID" value="VVC94524.1"/>
    <property type="molecule type" value="Genomic_DNA"/>
</dbReference>
<dbReference type="Gene3D" id="2.130.10.30">
    <property type="entry name" value="Regulator of chromosome condensation 1/beta-lactamase-inhibitor protein II"/>
    <property type="match status" value="1"/>
</dbReference>
<feature type="region of interest" description="Disordered" evidence="3">
    <location>
        <begin position="62"/>
        <end position="81"/>
    </location>
</feature>
<feature type="compositionally biased region" description="Basic and acidic residues" evidence="3">
    <location>
        <begin position="129"/>
        <end position="143"/>
    </location>
</feature>
<dbReference type="InterPro" id="IPR009091">
    <property type="entry name" value="RCC1/BLIP-II"/>
</dbReference>
<protein>
    <recommendedName>
        <fullName evidence="6">Regulator of chromosome condensation</fullName>
    </recommendedName>
</protein>
<evidence type="ECO:0008006" key="6">
    <source>
        <dbReference type="Google" id="ProtNLM"/>
    </source>
</evidence>
<dbReference type="Proteomes" id="UP000324832">
    <property type="component" value="Unassembled WGS sequence"/>
</dbReference>
<feature type="compositionally biased region" description="Low complexity" evidence="3">
    <location>
        <begin position="144"/>
        <end position="159"/>
    </location>
</feature>
<dbReference type="SUPFAM" id="SSF50985">
    <property type="entry name" value="RCC1/BLIP-II"/>
    <property type="match status" value="1"/>
</dbReference>
<keyword evidence="5" id="KW-1185">Reference proteome</keyword>
<evidence type="ECO:0000256" key="1">
    <source>
        <dbReference type="ARBA" id="ARBA00022737"/>
    </source>
</evidence>
<evidence type="ECO:0000313" key="5">
    <source>
        <dbReference type="Proteomes" id="UP000324832"/>
    </source>
</evidence>
<evidence type="ECO:0000313" key="4">
    <source>
        <dbReference type="EMBL" id="VVC94524.1"/>
    </source>
</evidence>
<accession>A0A5E4QC40</accession>
<dbReference type="InterPro" id="IPR000408">
    <property type="entry name" value="Reg_chr_condens"/>
</dbReference>
<feature type="region of interest" description="Disordered" evidence="3">
    <location>
        <begin position="105"/>
        <end position="184"/>
    </location>
</feature>
<name>A0A5E4QC40_9NEOP</name>
<gene>
    <name evidence="4" type="ORF">LSINAPIS_LOCUS6447</name>
</gene>